<reference evidence="1" key="1">
    <citation type="journal article" date="2019" name="bioRxiv">
        <title>The Genome of the Zebra Mussel, Dreissena polymorpha: A Resource for Invasive Species Research.</title>
        <authorList>
            <person name="McCartney M.A."/>
            <person name="Auch B."/>
            <person name="Kono T."/>
            <person name="Mallez S."/>
            <person name="Zhang Y."/>
            <person name="Obille A."/>
            <person name="Becker A."/>
            <person name="Abrahante J.E."/>
            <person name="Garbe J."/>
            <person name="Badalamenti J.P."/>
            <person name="Herman A."/>
            <person name="Mangelson H."/>
            <person name="Liachko I."/>
            <person name="Sullivan S."/>
            <person name="Sone E.D."/>
            <person name="Koren S."/>
            <person name="Silverstein K.A.T."/>
            <person name="Beckman K.B."/>
            <person name="Gohl D.M."/>
        </authorList>
    </citation>
    <scope>NUCLEOTIDE SEQUENCE</scope>
    <source>
        <strain evidence="1">Duluth1</strain>
        <tissue evidence="1">Whole animal</tissue>
    </source>
</reference>
<evidence type="ECO:0000313" key="1">
    <source>
        <dbReference type="EMBL" id="KAH3775302.1"/>
    </source>
</evidence>
<proteinExistence type="predicted"/>
<dbReference type="Proteomes" id="UP000828390">
    <property type="component" value="Unassembled WGS sequence"/>
</dbReference>
<protein>
    <submittedName>
        <fullName evidence="1">Uncharacterized protein</fullName>
    </submittedName>
</protein>
<reference evidence="1" key="2">
    <citation type="submission" date="2020-11" db="EMBL/GenBank/DDBJ databases">
        <authorList>
            <person name="McCartney M.A."/>
            <person name="Auch B."/>
            <person name="Kono T."/>
            <person name="Mallez S."/>
            <person name="Becker A."/>
            <person name="Gohl D.M."/>
            <person name="Silverstein K.A.T."/>
            <person name="Koren S."/>
            <person name="Bechman K.B."/>
            <person name="Herman A."/>
            <person name="Abrahante J.E."/>
            <person name="Garbe J."/>
        </authorList>
    </citation>
    <scope>NUCLEOTIDE SEQUENCE</scope>
    <source>
        <strain evidence="1">Duluth1</strain>
        <tissue evidence="1">Whole animal</tissue>
    </source>
</reference>
<dbReference type="AlphaFoldDB" id="A0A9D4E7E3"/>
<keyword evidence="2" id="KW-1185">Reference proteome</keyword>
<comment type="caution">
    <text evidence="1">The sequence shown here is derived from an EMBL/GenBank/DDBJ whole genome shotgun (WGS) entry which is preliminary data.</text>
</comment>
<evidence type="ECO:0000313" key="2">
    <source>
        <dbReference type="Proteomes" id="UP000828390"/>
    </source>
</evidence>
<name>A0A9D4E7E3_DREPO</name>
<gene>
    <name evidence="1" type="ORF">DPMN_176703</name>
</gene>
<dbReference type="EMBL" id="JAIWYP010000009">
    <property type="protein sequence ID" value="KAH3775302.1"/>
    <property type="molecule type" value="Genomic_DNA"/>
</dbReference>
<organism evidence="1 2">
    <name type="scientific">Dreissena polymorpha</name>
    <name type="common">Zebra mussel</name>
    <name type="synonym">Mytilus polymorpha</name>
    <dbReference type="NCBI Taxonomy" id="45954"/>
    <lineage>
        <taxon>Eukaryota</taxon>
        <taxon>Metazoa</taxon>
        <taxon>Spiralia</taxon>
        <taxon>Lophotrochozoa</taxon>
        <taxon>Mollusca</taxon>
        <taxon>Bivalvia</taxon>
        <taxon>Autobranchia</taxon>
        <taxon>Heteroconchia</taxon>
        <taxon>Euheterodonta</taxon>
        <taxon>Imparidentia</taxon>
        <taxon>Neoheterodontei</taxon>
        <taxon>Myida</taxon>
        <taxon>Dreissenoidea</taxon>
        <taxon>Dreissenidae</taxon>
        <taxon>Dreissena</taxon>
    </lineage>
</organism>
<accession>A0A9D4E7E3</accession>
<sequence length="69" mass="8009">MVVFEFLLNSDNTHNDAAANDDDDEYDNAAADCDDDYMMGLRYYKICEVQTQNLLDNRTSHFMTKELDC</sequence>